<evidence type="ECO:0000256" key="5">
    <source>
        <dbReference type="SAM" id="Phobius"/>
    </source>
</evidence>
<gene>
    <name evidence="7" type="ORF">ACH24_04265</name>
</gene>
<evidence type="ECO:0000256" key="4">
    <source>
        <dbReference type="ARBA" id="ARBA00023136"/>
    </source>
</evidence>
<keyword evidence="3 5" id="KW-1133">Transmembrane helix</keyword>
<feature type="transmembrane region" description="Helical" evidence="5">
    <location>
        <begin position="55"/>
        <end position="77"/>
    </location>
</feature>
<dbReference type="InterPro" id="IPR051533">
    <property type="entry name" value="WaaL-like"/>
</dbReference>
<feature type="transmembrane region" description="Helical" evidence="5">
    <location>
        <begin position="188"/>
        <end position="205"/>
    </location>
</feature>
<feature type="transmembrane region" description="Helical" evidence="5">
    <location>
        <begin position="243"/>
        <end position="262"/>
    </location>
</feature>
<dbReference type="Pfam" id="PF04932">
    <property type="entry name" value="Wzy_C"/>
    <property type="match status" value="1"/>
</dbReference>
<feature type="transmembrane region" description="Helical" evidence="5">
    <location>
        <begin position="121"/>
        <end position="140"/>
    </location>
</feature>
<dbReference type="EMBL" id="CP012505">
    <property type="protein sequence ID" value="ALB01875.1"/>
    <property type="molecule type" value="Genomic_DNA"/>
</dbReference>
<keyword evidence="8" id="KW-1185">Reference proteome</keyword>
<feature type="domain" description="O-antigen ligase-related" evidence="6">
    <location>
        <begin position="195"/>
        <end position="382"/>
    </location>
</feature>
<dbReference type="Proteomes" id="UP000242800">
    <property type="component" value="Chromosome"/>
</dbReference>
<dbReference type="PANTHER" id="PTHR37422:SF13">
    <property type="entry name" value="LIPOPOLYSACCHARIDE BIOSYNTHESIS PROTEIN PA4999-RELATED"/>
    <property type="match status" value="1"/>
</dbReference>
<evidence type="ECO:0000313" key="7">
    <source>
        <dbReference type="EMBL" id="ALB01875.1"/>
    </source>
</evidence>
<feature type="transmembrane region" description="Helical" evidence="5">
    <location>
        <begin position="89"/>
        <end position="109"/>
    </location>
</feature>
<dbReference type="AlphaFoldDB" id="A0AAC8ZMQ2"/>
<dbReference type="GO" id="GO:0016020">
    <property type="term" value="C:membrane"/>
    <property type="evidence" value="ECO:0007669"/>
    <property type="project" value="UniProtKB-SubCell"/>
</dbReference>
<keyword evidence="4 5" id="KW-0472">Membrane</keyword>
<dbReference type="RefSeq" id="WP_064461292.1">
    <property type="nucleotide sequence ID" value="NZ_CP012505.1"/>
</dbReference>
<dbReference type="KEGG" id="fper:ACH24_04265"/>
<reference evidence="7 8" key="1">
    <citation type="journal article" date="2016" name="Int. J. Syst. Evol. Microbiol.">
        <title>Reclassification of Wolbachia persica as Francisella persica comb. nov. and emended description of the family Francisellaceae.</title>
        <authorList>
            <person name="Larson M.A."/>
            <person name="Nalbantoglu U."/>
            <person name="Sayood K."/>
            <person name="Zentz E.B."/>
            <person name="Cer R.Z."/>
            <person name="Iwen P.C."/>
            <person name="Francesconi S.C."/>
            <person name="Bishop-Lilly K.A."/>
            <person name="Mokashi V.P."/>
            <person name="Sjostedt A."/>
            <person name="Hinrichs S.H."/>
        </authorList>
    </citation>
    <scope>NUCLEOTIDE SEQUENCE [LARGE SCALE GENOMIC DNA]</scope>
    <source>
        <strain evidence="7 8">FSC845</strain>
    </source>
</reference>
<evidence type="ECO:0000256" key="3">
    <source>
        <dbReference type="ARBA" id="ARBA00022989"/>
    </source>
</evidence>
<proteinExistence type="predicted"/>
<dbReference type="InterPro" id="IPR007016">
    <property type="entry name" value="O-antigen_ligase-rel_domated"/>
</dbReference>
<feature type="transmembrane region" description="Helical" evidence="5">
    <location>
        <begin position="211"/>
        <end position="231"/>
    </location>
</feature>
<comment type="subcellular location">
    <subcellularLocation>
        <location evidence="1">Membrane</location>
        <topology evidence="1">Multi-pass membrane protein</topology>
    </subcellularLocation>
</comment>
<organism evidence="7 8">
    <name type="scientific">Francisella persica ATCC VR-331</name>
    <dbReference type="NCBI Taxonomy" id="1086726"/>
    <lineage>
        <taxon>Bacteria</taxon>
        <taxon>Pseudomonadati</taxon>
        <taxon>Pseudomonadota</taxon>
        <taxon>Gammaproteobacteria</taxon>
        <taxon>Thiotrichales</taxon>
        <taxon>Francisellaceae</taxon>
        <taxon>Francisella</taxon>
    </lineage>
</organism>
<accession>A0AAC8ZMQ2</accession>
<dbReference type="PANTHER" id="PTHR37422">
    <property type="entry name" value="TEICHURONIC ACID BIOSYNTHESIS PROTEIN TUAE"/>
    <property type="match status" value="1"/>
</dbReference>
<feature type="transmembrane region" description="Helical" evidence="5">
    <location>
        <begin position="370"/>
        <end position="392"/>
    </location>
</feature>
<evidence type="ECO:0000313" key="8">
    <source>
        <dbReference type="Proteomes" id="UP000242800"/>
    </source>
</evidence>
<feature type="transmembrane region" description="Helical" evidence="5">
    <location>
        <begin position="160"/>
        <end position="179"/>
    </location>
</feature>
<evidence type="ECO:0000259" key="6">
    <source>
        <dbReference type="Pfam" id="PF04932"/>
    </source>
</evidence>
<feature type="transmembrane region" description="Helical" evidence="5">
    <location>
        <begin position="404"/>
        <end position="421"/>
    </location>
</feature>
<keyword evidence="2 5" id="KW-0812">Transmembrane</keyword>
<evidence type="ECO:0000256" key="2">
    <source>
        <dbReference type="ARBA" id="ARBA00022692"/>
    </source>
</evidence>
<feature type="transmembrane region" description="Helical" evidence="5">
    <location>
        <begin position="12"/>
        <end position="43"/>
    </location>
</feature>
<protein>
    <submittedName>
        <fullName evidence="7">Polymerase</fullName>
    </submittedName>
</protein>
<sequence>MKQNIFPKIVLIAGIVIFASVFLFARALISIAFITIIILFFVNRDFSFDKSKFQRYMPLLFLLAAGVVINAAYLYGYTIYDKSIILKELVAYTNPIIIVIYTYSLGYFLSQNKKLADYLLWSYLTVTVLFSLLCFIKFLYSSNIDLIGVYGTFGHGPDVQGVIAFTFPFVSVCFLNLALKSSKIRNKLIFLLSVLLVIFTDLFINTSKVGYIIEVFVLVYYAFVFIKNYSIQTNTNALSIKKMLIMTFLSLLALTFIFSFAYKKSQIFHDKTSEFTKSIVRIFESNGYSKIERKNLEQQSTGLRMIYYISSIEIFKKYPNVFIWGCSFTGNTPDLNYCTQNLIENNQQLQANPMVLKNQPIEPHNEFINYTFRGGIFSALCLLMFFISLFYITKNLPLQDRFGVRVFILGYFIASLTGYYLSTQYEVSMFFTLLAIFLSKIEQKKDSHYEIF</sequence>
<evidence type="ECO:0000256" key="1">
    <source>
        <dbReference type="ARBA" id="ARBA00004141"/>
    </source>
</evidence>
<name>A0AAC8ZMQ2_9GAMM</name>